<name>A0A1H1U263_9FLAO</name>
<dbReference type="RefSeq" id="WP_092446669.1">
    <property type="nucleotide sequence ID" value="NZ_LT629774.1"/>
</dbReference>
<protein>
    <submittedName>
        <fullName evidence="2">Uncharacterized protein</fullName>
    </submittedName>
</protein>
<keyword evidence="3" id="KW-1185">Reference proteome</keyword>
<accession>A0A1H1U263</accession>
<feature type="signal peptide" evidence="1">
    <location>
        <begin position="1"/>
        <end position="19"/>
    </location>
</feature>
<dbReference type="AlphaFoldDB" id="A0A1H1U263"/>
<proteinExistence type="predicted"/>
<feature type="chain" id="PRO_5009261797" evidence="1">
    <location>
        <begin position="20"/>
        <end position="256"/>
    </location>
</feature>
<evidence type="ECO:0000313" key="3">
    <source>
        <dbReference type="Proteomes" id="UP000198963"/>
    </source>
</evidence>
<evidence type="ECO:0000313" key="2">
    <source>
        <dbReference type="EMBL" id="SDS66562.1"/>
    </source>
</evidence>
<evidence type="ECO:0000256" key="1">
    <source>
        <dbReference type="SAM" id="SignalP"/>
    </source>
</evidence>
<dbReference type="STRING" id="1249933.SAMN04489797_2110"/>
<keyword evidence="1" id="KW-0732">Signal</keyword>
<dbReference type="Proteomes" id="UP000198963">
    <property type="component" value="Chromosome I"/>
</dbReference>
<gene>
    <name evidence="2" type="ORF">SAMN04489797_2110</name>
</gene>
<reference evidence="2 3" key="1">
    <citation type="submission" date="2016-10" db="EMBL/GenBank/DDBJ databases">
        <authorList>
            <person name="Varghese N."/>
            <person name="Submissions S."/>
        </authorList>
    </citation>
    <scope>NUCLEOTIDE SEQUENCE [LARGE SCALE GENOMIC DNA]</scope>
    <source>
        <strain evidence="2 3">RHA_55</strain>
    </source>
</reference>
<dbReference type="EMBL" id="LT629774">
    <property type="protein sequence ID" value="SDS66562.1"/>
    <property type="molecule type" value="Genomic_DNA"/>
</dbReference>
<organism evidence="2 3">
    <name type="scientific">Winogradskyella sediminis</name>
    <dbReference type="NCBI Taxonomy" id="1382466"/>
    <lineage>
        <taxon>Bacteria</taxon>
        <taxon>Pseudomonadati</taxon>
        <taxon>Bacteroidota</taxon>
        <taxon>Flavobacteriia</taxon>
        <taxon>Flavobacteriales</taxon>
        <taxon>Flavobacteriaceae</taxon>
        <taxon>Winogradskyella</taxon>
    </lineage>
</organism>
<sequence length="256" mass="29253">MIKNISILLVLLLTHFSYSQNITLLQNTHPKAKELKHHLNATKDSLVLECNSKIKKVEIFNEDYEQIIIVDTPKTQISLRDIPIGNFIVEAKLTDKIIVMDLAKYSDLYNISNANSSHNTEQIAEGKGMMLDEELKVIKSAPKKSIAFILTRGNSGMQPKKHQKYFWTETQINNDSGSSKTMRLVDQKSVETMIYRHKIETNSNSGRLNTLTVWEVYNKSKFMEQQVSNPDFVYSVATDIFNPTPYYSTGNNLQSL</sequence>